<accession>A0A1J5T1M1</accession>
<dbReference type="AlphaFoldDB" id="A0A1J5T1M1"/>
<evidence type="ECO:0000256" key="2">
    <source>
        <dbReference type="ARBA" id="ARBA00023315"/>
    </source>
</evidence>
<name>A0A1J5T1M1_9ZZZZ</name>
<dbReference type="PROSITE" id="PS51186">
    <property type="entry name" value="GNAT"/>
    <property type="match status" value="1"/>
</dbReference>
<dbReference type="InterPro" id="IPR000182">
    <property type="entry name" value="GNAT_dom"/>
</dbReference>
<dbReference type="EC" id="2.3.1.189" evidence="4"/>
<keyword evidence="2 4" id="KW-0012">Acyltransferase</keyword>
<dbReference type="InterPro" id="IPR050832">
    <property type="entry name" value="Bact_Acetyltransf"/>
</dbReference>
<keyword evidence="1 4" id="KW-0808">Transferase</keyword>
<dbReference type="Gene3D" id="3.40.630.30">
    <property type="match status" value="1"/>
</dbReference>
<dbReference type="InterPro" id="IPR016181">
    <property type="entry name" value="Acyl_CoA_acyltransferase"/>
</dbReference>
<dbReference type="Pfam" id="PF00583">
    <property type="entry name" value="Acetyltransf_1"/>
    <property type="match status" value="1"/>
</dbReference>
<evidence type="ECO:0000256" key="1">
    <source>
        <dbReference type="ARBA" id="ARBA00022679"/>
    </source>
</evidence>
<dbReference type="PANTHER" id="PTHR43877">
    <property type="entry name" value="AMINOALKYLPHOSPHONATE N-ACETYLTRANSFERASE-RELATED-RELATED"/>
    <property type="match status" value="1"/>
</dbReference>
<comment type="caution">
    <text evidence="4">The sequence shown here is derived from an EMBL/GenBank/DDBJ whole genome shotgun (WGS) entry which is preliminary data.</text>
</comment>
<evidence type="ECO:0000259" key="3">
    <source>
        <dbReference type="PROSITE" id="PS51186"/>
    </source>
</evidence>
<gene>
    <name evidence="4" type="primary">mshD_4</name>
    <name evidence="4" type="ORF">GALL_100300</name>
</gene>
<evidence type="ECO:0000313" key="4">
    <source>
        <dbReference type="EMBL" id="OIR07748.1"/>
    </source>
</evidence>
<proteinExistence type="predicted"/>
<sequence length="149" mass="16682">MIAIDFAQEDDLPQLADLIAELFTLESDFQPERDKQLRGLRRILGEPSLGRLFVLRIDGKVAGMANALITVSTAEGGRVLLLEDVIVGKEHRGNGLGRRLVEHVLAWAQEQGMTRVTLLADRDNHAALDFYRRLGFEHSNMLVLRKPLA</sequence>
<dbReference type="SUPFAM" id="SSF55729">
    <property type="entry name" value="Acyl-CoA N-acyltransferases (Nat)"/>
    <property type="match status" value="1"/>
</dbReference>
<dbReference type="CDD" id="cd04301">
    <property type="entry name" value="NAT_SF"/>
    <property type="match status" value="1"/>
</dbReference>
<protein>
    <submittedName>
        <fullName evidence="4">Mycothiol acetyltransferase</fullName>
        <ecNumber evidence="4">2.3.1.189</ecNumber>
    </submittedName>
</protein>
<dbReference type="EMBL" id="MLJW01000035">
    <property type="protein sequence ID" value="OIR07748.1"/>
    <property type="molecule type" value="Genomic_DNA"/>
</dbReference>
<organism evidence="4">
    <name type="scientific">mine drainage metagenome</name>
    <dbReference type="NCBI Taxonomy" id="410659"/>
    <lineage>
        <taxon>unclassified sequences</taxon>
        <taxon>metagenomes</taxon>
        <taxon>ecological metagenomes</taxon>
    </lineage>
</organism>
<feature type="domain" description="N-acetyltransferase" evidence="3">
    <location>
        <begin position="2"/>
        <end position="149"/>
    </location>
</feature>
<reference evidence="4" key="1">
    <citation type="submission" date="2016-10" db="EMBL/GenBank/DDBJ databases">
        <title>Sequence of Gallionella enrichment culture.</title>
        <authorList>
            <person name="Poehlein A."/>
            <person name="Muehling M."/>
            <person name="Daniel R."/>
        </authorList>
    </citation>
    <scope>NUCLEOTIDE SEQUENCE</scope>
</reference>
<dbReference type="GO" id="GO:0035447">
    <property type="term" value="F:mycothiol synthase activity"/>
    <property type="evidence" value="ECO:0007669"/>
    <property type="project" value="UniProtKB-EC"/>
</dbReference>